<feature type="domain" description="SLH" evidence="3">
    <location>
        <begin position="155"/>
        <end position="218"/>
    </location>
</feature>
<feature type="region of interest" description="Disordered" evidence="1">
    <location>
        <begin position="213"/>
        <end position="241"/>
    </location>
</feature>
<keyword evidence="2" id="KW-0732">Signal</keyword>
<protein>
    <recommendedName>
        <fullName evidence="3">SLH domain-containing protein</fullName>
    </recommendedName>
</protein>
<accession>A0A1F2UHR2</accession>
<dbReference type="PANTHER" id="PTHR43308">
    <property type="entry name" value="OUTER MEMBRANE PROTEIN ALPHA-RELATED"/>
    <property type="match status" value="1"/>
</dbReference>
<evidence type="ECO:0000313" key="4">
    <source>
        <dbReference type="EMBL" id="OFW32579.1"/>
    </source>
</evidence>
<feature type="domain" description="SLH" evidence="3">
    <location>
        <begin position="31"/>
        <end position="94"/>
    </location>
</feature>
<evidence type="ECO:0000313" key="5">
    <source>
        <dbReference type="Proteomes" id="UP000178086"/>
    </source>
</evidence>
<proteinExistence type="predicted"/>
<evidence type="ECO:0000256" key="1">
    <source>
        <dbReference type="SAM" id="MobiDB-lite"/>
    </source>
</evidence>
<reference evidence="4 5" key="1">
    <citation type="journal article" date="2016" name="Nat. Commun.">
        <title>Thousands of microbial genomes shed light on interconnected biogeochemical processes in an aquifer system.</title>
        <authorList>
            <person name="Anantharaman K."/>
            <person name="Brown C.T."/>
            <person name="Hug L.A."/>
            <person name="Sharon I."/>
            <person name="Castelle C.J."/>
            <person name="Probst A.J."/>
            <person name="Thomas B.C."/>
            <person name="Singh A."/>
            <person name="Wilkins M.J."/>
            <person name="Karaoz U."/>
            <person name="Brodie E.L."/>
            <person name="Williams K.H."/>
            <person name="Hubbard S.S."/>
            <person name="Banfield J.F."/>
        </authorList>
    </citation>
    <scope>NUCLEOTIDE SEQUENCE [LARGE SCALE GENOMIC DNA]</scope>
</reference>
<dbReference type="PANTHER" id="PTHR43308:SF5">
    <property type="entry name" value="S-LAYER PROTEIN _ PEPTIDOGLYCAN ENDO-BETA-N-ACETYLGLUCOSAMINIDASE"/>
    <property type="match status" value="1"/>
</dbReference>
<dbReference type="PROSITE" id="PS51272">
    <property type="entry name" value="SLH"/>
    <property type="match status" value="3"/>
</dbReference>
<dbReference type="InterPro" id="IPR001119">
    <property type="entry name" value="SLH_dom"/>
</dbReference>
<comment type="caution">
    <text evidence="4">The sequence shown here is derived from an EMBL/GenBank/DDBJ whole genome shotgun (WGS) entry which is preliminary data.</text>
</comment>
<name>A0A1F2UHR2_9ACTN</name>
<dbReference type="AlphaFoldDB" id="A0A1F2UHR2"/>
<organism evidence="4 5">
    <name type="scientific">Candidatus Aquicultor primus</name>
    <dbReference type="NCBI Taxonomy" id="1797195"/>
    <lineage>
        <taxon>Bacteria</taxon>
        <taxon>Bacillati</taxon>
        <taxon>Actinomycetota</taxon>
        <taxon>Candidatus Aquicultoria</taxon>
        <taxon>Candidatus Aquicultorales</taxon>
        <taxon>Candidatus Aquicultoraceae</taxon>
        <taxon>Candidatus Aquicultor</taxon>
    </lineage>
</organism>
<sequence length="725" mass="78610">MKSKFLATLLVVCMIVTLVPAIAFAGETQAAAVTYTDLAATHWSKRYIDTLSDRGILAGYPDGSFQPDALVTRAEFAKMVVLYMGAPMPATFGAPFSDVSENHWAKEVIAAGKSTEIIGGYPGGVFKPDANITRAEITKIVVAAWPKVAKFKASSIQTVFPDIGGHWALNDITTLRDLGVADGYPDGMFRPDRNATRAEAAKLLYLLITSTTQTTSGGSSSGGGTGPSPQPEPEPQPDDACEVIRPNEAEGSFGSQGGSLVVDKPGSPIDGARVDIPAGAIDPGVTMTIALSYEDTLPGQIDDEYVAPASGAVTLSKDVCCNFKLPVTITMPWTGENLEYQDLPSVFYWSPEYEEYKAVGVKDIDAWAGPTSIAAAIYETPESTISFATVHSGTYAALGVYGLAYEIIEMSSGDVDTQFDPEDDGFNIADPGVNIVPGGSSIGMANYSSWYYANKKSISGNILNGRYNDDDTLELISRAFLGSSNMWAYNWTQFDYNLNDYETGYQLIQTMQITGDPQTLIMHESLDSDDPNTGKVVVVYSYETGEGNWFNLYDCDKPNDSYFIGWDWFYGFESYDEMYNDYKFEAISSSVNPSQYETLYDGVENEWPAADFGTITLTSPDTDTLSYQDMVVTGTVTGGKKAPKYLVYNHYNGGSYWDAPNRVHGLASEVIALGPDGSFSFTISKLEAIGDNTIMMYASDTACATVRRCPQPYAAFKELNVNMSD</sequence>
<dbReference type="EMBL" id="MELI01000092">
    <property type="protein sequence ID" value="OFW32579.1"/>
    <property type="molecule type" value="Genomic_DNA"/>
</dbReference>
<dbReference type="InterPro" id="IPR051465">
    <property type="entry name" value="Cell_Envelope_Struct_Comp"/>
</dbReference>
<feature type="signal peptide" evidence="2">
    <location>
        <begin position="1"/>
        <end position="25"/>
    </location>
</feature>
<dbReference type="Gene3D" id="2.60.220.30">
    <property type="match status" value="1"/>
</dbReference>
<evidence type="ECO:0000259" key="3">
    <source>
        <dbReference type="PROSITE" id="PS51272"/>
    </source>
</evidence>
<dbReference type="Proteomes" id="UP000178086">
    <property type="component" value="Unassembled WGS sequence"/>
</dbReference>
<gene>
    <name evidence="4" type="ORF">A2074_05530</name>
</gene>
<evidence type="ECO:0000256" key="2">
    <source>
        <dbReference type="SAM" id="SignalP"/>
    </source>
</evidence>
<feature type="chain" id="PRO_5009483050" description="SLH domain-containing protein" evidence="2">
    <location>
        <begin position="26"/>
        <end position="725"/>
    </location>
</feature>
<feature type="domain" description="SLH" evidence="3">
    <location>
        <begin position="95"/>
        <end position="154"/>
    </location>
</feature>
<dbReference type="Pfam" id="PF00395">
    <property type="entry name" value="SLH"/>
    <property type="match status" value="3"/>
</dbReference>